<reference evidence="1 2" key="1">
    <citation type="submission" date="2023-02" db="EMBL/GenBank/DDBJ databases">
        <title>LHISI_Scaffold_Assembly.</title>
        <authorList>
            <person name="Stuart O.P."/>
            <person name="Cleave R."/>
            <person name="Magrath M.J.L."/>
            <person name="Mikheyev A.S."/>
        </authorList>
    </citation>
    <scope>NUCLEOTIDE SEQUENCE [LARGE SCALE GENOMIC DNA]</scope>
    <source>
        <strain evidence="1">Daus_M_001</strain>
        <tissue evidence="1">Leg muscle</tissue>
    </source>
</reference>
<name>A0ABQ9GGH0_9NEOP</name>
<evidence type="ECO:0000313" key="2">
    <source>
        <dbReference type="Proteomes" id="UP001159363"/>
    </source>
</evidence>
<evidence type="ECO:0000313" key="1">
    <source>
        <dbReference type="EMBL" id="KAJ8870764.1"/>
    </source>
</evidence>
<gene>
    <name evidence="1" type="ORF">PR048_027063</name>
</gene>
<comment type="caution">
    <text evidence="1">The sequence shown here is derived from an EMBL/GenBank/DDBJ whole genome shotgun (WGS) entry which is preliminary data.</text>
</comment>
<dbReference type="Proteomes" id="UP001159363">
    <property type="component" value="Chromosome 11"/>
</dbReference>
<evidence type="ECO:0008006" key="3">
    <source>
        <dbReference type="Google" id="ProtNLM"/>
    </source>
</evidence>
<keyword evidence="2" id="KW-1185">Reference proteome</keyword>
<sequence length="82" mass="9466">MAVLVWLHLRGNGQCVARRPQQDTFLVWLHLRGNGQCVARRPQQDTCECNLIYGSPCVAISPWHQWGRAVCRTMSSARYRRV</sequence>
<protein>
    <recommendedName>
        <fullName evidence="3">Secreted protein</fullName>
    </recommendedName>
</protein>
<accession>A0ABQ9GGH0</accession>
<proteinExistence type="predicted"/>
<dbReference type="EMBL" id="JARBHB010000012">
    <property type="protein sequence ID" value="KAJ8870764.1"/>
    <property type="molecule type" value="Genomic_DNA"/>
</dbReference>
<organism evidence="1 2">
    <name type="scientific">Dryococelus australis</name>
    <dbReference type="NCBI Taxonomy" id="614101"/>
    <lineage>
        <taxon>Eukaryota</taxon>
        <taxon>Metazoa</taxon>
        <taxon>Ecdysozoa</taxon>
        <taxon>Arthropoda</taxon>
        <taxon>Hexapoda</taxon>
        <taxon>Insecta</taxon>
        <taxon>Pterygota</taxon>
        <taxon>Neoptera</taxon>
        <taxon>Polyneoptera</taxon>
        <taxon>Phasmatodea</taxon>
        <taxon>Verophasmatodea</taxon>
        <taxon>Anareolatae</taxon>
        <taxon>Phasmatidae</taxon>
        <taxon>Eurycanthinae</taxon>
        <taxon>Dryococelus</taxon>
    </lineage>
</organism>